<reference evidence="1 2" key="1">
    <citation type="submission" date="2020-10" db="EMBL/GenBank/DDBJ databases">
        <title>Identification of Nocardia species via Next-generation sequencing and recognition of intraspecies genetic diversity.</title>
        <authorList>
            <person name="Li P."/>
            <person name="Li P."/>
            <person name="Lu B."/>
        </authorList>
    </citation>
    <scope>NUCLEOTIDE SEQUENCE [LARGE SCALE GENOMIC DNA]</scope>
    <source>
        <strain evidence="1 2">N-11</strain>
    </source>
</reference>
<dbReference type="RefSeq" id="WP_195032199.1">
    <property type="nucleotide sequence ID" value="NZ_JADLRE010000004.1"/>
</dbReference>
<evidence type="ECO:0000313" key="2">
    <source>
        <dbReference type="Proteomes" id="UP000807309"/>
    </source>
</evidence>
<protein>
    <submittedName>
        <fullName evidence="1">Uncharacterized protein</fullName>
    </submittedName>
</protein>
<organism evidence="1 2">
    <name type="scientific">Nocardia abscessus</name>
    <dbReference type="NCBI Taxonomy" id="120957"/>
    <lineage>
        <taxon>Bacteria</taxon>
        <taxon>Bacillati</taxon>
        <taxon>Actinomycetota</taxon>
        <taxon>Actinomycetes</taxon>
        <taxon>Mycobacteriales</taxon>
        <taxon>Nocardiaceae</taxon>
        <taxon>Nocardia</taxon>
    </lineage>
</organism>
<keyword evidence="2" id="KW-1185">Reference proteome</keyword>
<gene>
    <name evidence="1" type="ORF">IU470_07260</name>
</gene>
<sequence length="174" mass="16964">MSGAAGFVPLDVLGCGAGCCPTPFAGAEALEFGVVWVGEFVLPARPFAGFAPAVLDGVEFASFDEAGPLSGACPARGALGAGPRVPASGFGLAAEASVPEADRPVPPDVVSPGCRALAMRSVGAAEEAGASFPAAGIRSVAASGRASAPVASAGPAVFRAVFFSSFGSDTHTPR</sequence>
<comment type="caution">
    <text evidence="1">The sequence shown here is derived from an EMBL/GenBank/DDBJ whole genome shotgun (WGS) entry which is preliminary data.</text>
</comment>
<dbReference type="Proteomes" id="UP000807309">
    <property type="component" value="Unassembled WGS sequence"/>
</dbReference>
<name>A0ABS0C5B9_9NOCA</name>
<dbReference type="EMBL" id="JADLRE010000004">
    <property type="protein sequence ID" value="MBF6224906.1"/>
    <property type="molecule type" value="Genomic_DNA"/>
</dbReference>
<proteinExistence type="predicted"/>
<accession>A0ABS0C5B9</accession>
<evidence type="ECO:0000313" key="1">
    <source>
        <dbReference type="EMBL" id="MBF6224906.1"/>
    </source>
</evidence>